<organism evidence="1 2">
    <name type="scientific">Diphasiastrum complanatum</name>
    <name type="common">Issler's clubmoss</name>
    <name type="synonym">Lycopodium complanatum</name>
    <dbReference type="NCBI Taxonomy" id="34168"/>
    <lineage>
        <taxon>Eukaryota</taxon>
        <taxon>Viridiplantae</taxon>
        <taxon>Streptophyta</taxon>
        <taxon>Embryophyta</taxon>
        <taxon>Tracheophyta</taxon>
        <taxon>Lycopodiopsida</taxon>
        <taxon>Lycopodiales</taxon>
        <taxon>Lycopodiaceae</taxon>
        <taxon>Lycopodioideae</taxon>
        <taxon>Diphasiastrum</taxon>
    </lineage>
</organism>
<evidence type="ECO:0000313" key="2">
    <source>
        <dbReference type="Proteomes" id="UP001162992"/>
    </source>
</evidence>
<reference evidence="2" key="1">
    <citation type="journal article" date="2024" name="Proc. Natl. Acad. Sci. U.S.A.">
        <title>Extraordinary preservation of gene collinearity over three hundred million years revealed in homosporous lycophytes.</title>
        <authorList>
            <person name="Li C."/>
            <person name="Wickell D."/>
            <person name="Kuo L.Y."/>
            <person name="Chen X."/>
            <person name="Nie B."/>
            <person name="Liao X."/>
            <person name="Peng D."/>
            <person name="Ji J."/>
            <person name="Jenkins J."/>
            <person name="Williams M."/>
            <person name="Shu S."/>
            <person name="Plott C."/>
            <person name="Barry K."/>
            <person name="Rajasekar S."/>
            <person name="Grimwood J."/>
            <person name="Han X."/>
            <person name="Sun S."/>
            <person name="Hou Z."/>
            <person name="He W."/>
            <person name="Dai G."/>
            <person name="Sun C."/>
            <person name="Schmutz J."/>
            <person name="Leebens-Mack J.H."/>
            <person name="Li F.W."/>
            <person name="Wang L."/>
        </authorList>
    </citation>
    <scope>NUCLEOTIDE SEQUENCE [LARGE SCALE GENOMIC DNA]</scope>
    <source>
        <strain evidence="2">cv. PW_Plant_1</strain>
    </source>
</reference>
<sequence>MMMGTMPAKIRAIRSLISLQFLISSYILFPSLAAAASATNPNLHTHPQFASCEQSKDGCSSSHTFNRPLKEHEATDKANSAFSFHLTNSFMRDGMYTRISDDDGSHFRDLWPKFELNWRLVIGTAVGIVGGAVGSVGGVGGGGFFLPMFNLILGFDTKTSAALSKAMVMGGAISTALFNIFQKHPYEHRPVIDYDVVVLFQPMLLLGISIGVIFNVIFAQWMITLLTVVLFAISLQSVFKKAIALRNQEALSLKDGMMTVPNSIASIPIDEEIESSEHKPVTNGNAILEMYEERRDWSWFPFQKWLLLLFIWAIFLLLQVLKMHTATCGLWYWIIDGLQVPVAIGSNLAFAVHLYNKSKHNDGKEDVNQPLLEQPQNKWRVANLCIYAASGVGAGIVGGLLGLGGGAIMGPAFLELGLSPQVTSATSTFLMVYSSSLSVVEYYLLDRLPTAFAIYFSILSLVAALWGQVIIRKIVTSSGKASVIVFVLGCCMVMSTIFLGGTGAIRSYNKWKTGANLWFDDLCSAR</sequence>
<gene>
    <name evidence="1" type="ORF">O6H91_09G000600</name>
</gene>
<keyword evidence="2" id="KW-1185">Reference proteome</keyword>
<comment type="caution">
    <text evidence="1">The sequence shown here is derived from an EMBL/GenBank/DDBJ whole genome shotgun (WGS) entry which is preliminary data.</text>
</comment>
<dbReference type="Proteomes" id="UP001162992">
    <property type="component" value="Chromosome 9"/>
</dbReference>
<protein>
    <submittedName>
        <fullName evidence="1">Uncharacterized protein</fullName>
    </submittedName>
</protein>
<dbReference type="EMBL" id="CM055100">
    <property type="protein sequence ID" value="KAJ7542561.1"/>
    <property type="molecule type" value="Genomic_DNA"/>
</dbReference>
<proteinExistence type="predicted"/>
<evidence type="ECO:0000313" key="1">
    <source>
        <dbReference type="EMBL" id="KAJ7542561.1"/>
    </source>
</evidence>
<name>A0ACC2CKN9_DIPCM</name>
<accession>A0ACC2CKN9</accession>